<dbReference type="InterPro" id="IPR023214">
    <property type="entry name" value="HAD_sf"/>
</dbReference>
<dbReference type="PANTHER" id="PTHR18901:SF38">
    <property type="entry name" value="PSEUDOURIDINE-5'-PHOSPHATASE"/>
    <property type="match status" value="1"/>
</dbReference>
<dbReference type="InterPro" id="IPR006439">
    <property type="entry name" value="HAD-SF_hydro_IA"/>
</dbReference>
<dbReference type="Gene3D" id="1.10.150.240">
    <property type="entry name" value="Putative phosphatase, domain 2"/>
    <property type="match status" value="1"/>
</dbReference>
<dbReference type="KEGG" id="cate:C2869_06035"/>
<dbReference type="RefSeq" id="WP_108602096.1">
    <property type="nucleotide sequence ID" value="NZ_CP026604.1"/>
</dbReference>
<dbReference type="InterPro" id="IPR041492">
    <property type="entry name" value="HAD_2"/>
</dbReference>
<dbReference type="SFLD" id="SFLDS00003">
    <property type="entry name" value="Haloacid_Dehalogenase"/>
    <property type="match status" value="1"/>
</dbReference>
<dbReference type="PANTHER" id="PTHR18901">
    <property type="entry name" value="2-DEOXYGLUCOSE-6-PHOSPHATE PHOSPHATASE 2"/>
    <property type="match status" value="1"/>
</dbReference>
<gene>
    <name evidence="1" type="ORF">C2869_06035</name>
</gene>
<proteinExistence type="predicted"/>
<dbReference type="CDD" id="cd07505">
    <property type="entry name" value="HAD_BPGM-like"/>
    <property type="match status" value="1"/>
</dbReference>
<dbReference type="Proteomes" id="UP000244441">
    <property type="component" value="Chromosome"/>
</dbReference>
<dbReference type="Gene3D" id="3.40.50.1000">
    <property type="entry name" value="HAD superfamily/HAD-like"/>
    <property type="match status" value="1"/>
</dbReference>
<dbReference type="Pfam" id="PF13419">
    <property type="entry name" value="HAD_2"/>
    <property type="match status" value="1"/>
</dbReference>
<sequence>MTLPFKAILFDKDGTIFDSEAMFCQSWVESAKEFNVHFTAEMYDQFVGVRADECYRRAVDIFGKDFPMDEFKVYNRKWINDQKAIGVPFKLGFQAFFEKVLASKLPLGLVTSSTAEATRLSFGPYPEYLPHFQVQITGDKVAKPKPDPMGYLMACQALNVEPSQALVFEDSTAGITAGLEAGCQVVAIPDYLPIAQPLLDRCAYVLESFEQADFLLNT</sequence>
<name>A0A2S0VP93_9ALTE</name>
<dbReference type="EMBL" id="CP026604">
    <property type="protein sequence ID" value="AWB66024.1"/>
    <property type="molecule type" value="Genomic_DNA"/>
</dbReference>
<evidence type="ECO:0000313" key="1">
    <source>
        <dbReference type="EMBL" id="AWB66024.1"/>
    </source>
</evidence>
<dbReference type="InterPro" id="IPR036412">
    <property type="entry name" value="HAD-like_sf"/>
</dbReference>
<accession>A0A2S0VP93</accession>
<organism evidence="1 2">
    <name type="scientific">Saccharobesus litoralis</name>
    <dbReference type="NCBI Taxonomy" id="2172099"/>
    <lineage>
        <taxon>Bacteria</taxon>
        <taxon>Pseudomonadati</taxon>
        <taxon>Pseudomonadota</taxon>
        <taxon>Gammaproteobacteria</taxon>
        <taxon>Alteromonadales</taxon>
        <taxon>Alteromonadaceae</taxon>
        <taxon>Saccharobesus</taxon>
    </lineage>
</organism>
<dbReference type="AlphaFoldDB" id="A0A2S0VP93"/>
<protein>
    <submittedName>
        <fullName evidence="1">HAD family phosphatase</fullName>
    </submittedName>
</protein>
<dbReference type="SFLD" id="SFLDG01129">
    <property type="entry name" value="C1.5:_HAD__Beta-PGM__Phosphata"/>
    <property type="match status" value="1"/>
</dbReference>
<evidence type="ECO:0000313" key="2">
    <source>
        <dbReference type="Proteomes" id="UP000244441"/>
    </source>
</evidence>
<dbReference type="NCBIfam" id="TIGR01509">
    <property type="entry name" value="HAD-SF-IA-v3"/>
    <property type="match status" value="1"/>
</dbReference>
<reference evidence="1 2" key="1">
    <citation type="submission" date="2018-01" db="EMBL/GenBank/DDBJ databases">
        <title>Genome sequence of a Cantenovulum-like bacteria.</title>
        <authorList>
            <person name="Tan W.R."/>
            <person name="Lau N.-S."/>
            <person name="Go F."/>
            <person name="Amirul A.-A.A."/>
        </authorList>
    </citation>
    <scope>NUCLEOTIDE SEQUENCE [LARGE SCALE GENOMIC DNA]</scope>
    <source>
        <strain evidence="1 2">CCB-QB4</strain>
    </source>
</reference>
<dbReference type="SUPFAM" id="SSF56784">
    <property type="entry name" value="HAD-like"/>
    <property type="match status" value="1"/>
</dbReference>
<keyword evidence="2" id="KW-1185">Reference proteome</keyword>
<dbReference type="OrthoDB" id="9800058at2"/>
<dbReference type="InterPro" id="IPR023198">
    <property type="entry name" value="PGP-like_dom2"/>
</dbReference>